<evidence type="ECO:0000256" key="1">
    <source>
        <dbReference type="SAM" id="Phobius"/>
    </source>
</evidence>
<name>A0ABZ0TWN3_9SPHI</name>
<proteinExistence type="predicted"/>
<keyword evidence="5" id="KW-1185">Reference proteome</keyword>
<dbReference type="EMBL" id="CP139558">
    <property type="protein sequence ID" value="WPU96907.1"/>
    <property type="molecule type" value="Genomic_DNA"/>
</dbReference>
<feature type="domain" description="FecR protein" evidence="2">
    <location>
        <begin position="178"/>
        <end position="274"/>
    </location>
</feature>
<dbReference type="Pfam" id="PF16344">
    <property type="entry name" value="FecR_C"/>
    <property type="match status" value="1"/>
</dbReference>
<dbReference type="InterPro" id="IPR006860">
    <property type="entry name" value="FecR"/>
</dbReference>
<sequence length="387" mass="43608">MTENEYLALCEKYLNGHCTPGEEARLQQYQNEFGMAEEQWSDSDMGDQEHMKRLLYSRLQQSMKVRPKPDVRKLTWKYAAAASVLIFLCVGIYISNRSSGSRNPSEKKSTVFKNDIRPGSNKAVLTLADGSHIVLDNAKKGVLTRQGGTAVTKSANGLIVYNFNKTVTQPQAANHLNTITIPRGGKYQIVLPDGTNVWLNSSSTLTFPTSFAGAERDVQLTGEAYFEVAKKKRMPFKVMLNNNTEVKVLGTHFNIMAYDDEPEVRTTLLEGSVKLTNKQGNVLLAPGQQGVIERKDNAAFRVRDVNTAQDIAWKNGSFMFVNDDIRSIMKRVSRWYNVDIEYTSNITDRTFTGTISQFENITEVLKLLQLTGAVHFKIEERRILVMQ</sequence>
<dbReference type="Pfam" id="PF04773">
    <property type="entry name" value="FecR"/>
    <property type="match status" value="1"/>
</dbReference>
<keyword evidence="1" id="KW-0472">Membrane</keyword>
<accession>A0ABZ0TWN3</accession>
<reference evidence="4 5" key="1">
    <citation type="submission" date="2023-11" db="EMBL/GenBank/DDBJ databases">
        <title>Analysis of the Genomes of Mucilaginibacter gossypii cycad 4 and M. sabulilitoris SNA2: microbes with the potential for plant growth promotion.</title>
        <authorList>
            <person name="Hirsch A.M."/>
            <person name="Humm E."/>
            <person name="Rubbi M."/>
            <person name="Del Vecchio G."/>
            <person name="Ha S.M."/>
            <person name="Pellegrini M."/>
            <person name="Gunsalus R.P."/>
        </authorList>
    </citation>
    <scope>NUCLEOTIDE SEQUENCE [LARGE SCALE GENOMIC DNA]</scope>
    <source>
        <strain evidence="4 5">SNA2</strain>
    </source>
</reference>
<evidence type="ECO:0000313" key="4">
    <source>
        <dbReference type="EMBL" id="WPU96907.1"/>
    </source>
</evidence>
<dbReference type="Proteomes" id="UP001324380">
    <property type="component" value="Chromosome"/>
</dbReference>
<evidence type="ECO:0000259" key="2">
    <source>
        <dbReference type="Pfam" id="PF04773"/>
    </source>
</evidence>
<organism evidence="4 5">
    <name type="scientific">Mucilaginibacter sabulilitoris</name>
    <dbReference type="NCBI Taxonomy" id="1173583"/>
    <lineage>
        <taxon>Bacteria</taxon>
        <taxon>Pseudomonadati</taxon>
        <taxon>Bacteroidota</taxon>
        <taxon>Sphingobacteriia</taxon>
        <taxon>Sphingobacteriales</taxon>
        <taxon>Sphingobacteriaceae</taxon>
        <taxon>Mucilaginibacter</taxon>
    </lineage>
</organism>
<protein>
    <submittedName>
        <fullName evidence="4">FecR family protein</fullName>
    </submittedName>
</protein>
<keyword evidence="1" id="KW-0812">Transmembrane</keyword>
<dbReference type="InterPro" id="IPR012373">
    <property type="entry name" value="Ferrdict_sens_TM"/>
</dbReference>
<feature type="transmembrane region" description="Helical" evidence="1">
    <location>
        <begin position="74"/>
        <end position="94"/>
    </location>
</feature>
<dbReference type="PANTHER" id="PTHR30273:SF2">
    <property type="entry name" value="PROTEIN FECR"/>
    <property type="match status" value="1"/>
</dbReference>
<gene>
    <name evidence="4" type="ORF">SNE25_15405</name>
</gene>
<dbReference type="Gene3D" id="3.55.50.30">
    <property type="match status" value="1"/>
</dbReference>
<evidence type="ECO:0000313" key="5">
    <source>
        <dbReference type="Proteomes" id="UP001324380"/>
    </source>
</evidence>
<evidence type="ECO:0000259" key="3">
    <source>
        <dbReference type="Pfam" id="PF16344"/>
    </source>
</evidence>
<dbReference type="RefSeq" id="WP_321565993.1">
    <property type="nucleotide sequence ID" value="NZ_CP139558.1"/>
</dbReference>
<keyword evidence="1" id="KW-1133">Transmembrane helix</keyword>
<feature type="domain" description="Protein FecR C-terminal" evidence="3">
    <location>
        <begin position="318"/>
        <end position="385"/>
    </location>
</feature>
<dbReference type="Gene3D" id="2.60.120.1440">
    <property type="match status" value="1"/>
</dbReference>
<dbReference type="PANTHER" id="PTHR30273">
    <property type="entry name" value="PERIPLASMIC SIGNAL SENSOR AND SIGMA FACTOR ACTIVATOR FECR-RELATED"/>
    <property type="match status" value="1"/>
</dbReference>
<dbReference type="InterPro" id="IPR032508">
    <property type="entry name" value="FecR_C"/>
</dbReference>